<dbReference type="PATRIC" id="fig|851.8.peg.268"/>
<dbReference type="InterPro" id="IPR050807">
    <property type="entry name" value="TransReg_Diox_bact_type"/>
</dbReference>
<keyword evidence="3" id="KW-0804">Transcription</keyword>
<evidence type="ECO:0000256" key="3">
    <source>
        <dbReference type="ARBA" id="ARBA00023163"/>
    </source>
</evidence>
<evidence type="ECO:0000256" key="2">
    <source>
        <dbReference type="ARBA" id="ARBA00023125"/>
    </source>
</evidence>
<reference evidence="6" key="1">
    <citation type="submission" date="2016-01" db="EMBL/GenBank/DDBJ databases">
        <authorList>
            <person name="Mitreva M."/>
            <person name="Pepin K.H."/>
            <person name="Mihindukulasuriya K.A."/>
            <person name="Fulton R."/>
            <person name="Fronick C."/>
            <person name="O'Laughlin M."/>
            <person name="Miner T."/>
            <person name="Herter B."/>
            <person name="Rosa B.A."/>
            <person name="Cordes M."/>
            <person name="Tomlinson C."/>
            <person name="Wollam A."/>
            <person name="Palsikar V.B."/>
            <person name="Mardis E.R."/>
            <person name="Wilson R.K."/>
        </authorList>
    </citation>
    <scope>NUCLEOTIDE SEQUENCE [LARGE SCALE GENOMIC DNA]</scope>
    <source>
        <strain evidence="6">MJR7757B</strain>
    </source>
</reference>
<keyword evidence="6" id="KW-1185">Reference proteome</keyword>
<dbReference type="GO" id="GO:0003700">
    <property type="term" value="F:DNA-binding transcription factor activity"/>
    <property type="evidence" value="ECO:0007669"/>
    <property type="project" value="TreeGrafter"/>
</dbReference>
<evidence type="ECO:0000259" key="4">
    <source>
        <dbReference type="PROSITE" id="PS50943"/>
    </source>
</evidence>
<dbReference type="InterPro" id="IPR001387">
    <property type="entry name" value="Cro/C1-type_HTH"/>
</dbReference>
<sequence>MNIVDIFSKNLKKYRLEKKLSQEKLAELCSFNRTYISSLERGIRTPSLKSIEIISEKLEIDVYLLFIK</sequence>
<dbReference type="AlphaFoldDB" id="A0A133PB57"/>
<dbReference type="Pfam" id="PF01381">
    <property type="entry name" value="HTH_3"/>
    <property type="match status" value="1"/>
</dbReference>
<dbReference type="PROSITE" id="PS50943">
    <property type="entry name" value="HTH_CROC1"/>
    <property type="match status" value="1"/>
</dbReference>
<dbReference type="SMART" id="SM00530">
    <property type="entry name" value="HTH_XRE"/>
    <property type="match status" value="1"/>
</dbReference>
<keyword evidence="1" id="KW-0805">Transcription regulation</keyword>
<dbReference type="PANTHER" id="PTHR46797">
    <property type="entry name" value="HTH-TYPE TRANSCRIPTIONAL REGULATOR"/>
    <property type="match status" value="1"/>
</dbReference>
<evidence type="ECO:0000313" key="5">
    <source>
        <dbReference type="EMBL" id="KXA25768.1"/>
    </source>
</evidence>
<accession>A0A133PB57</accession>
<evidence type="ECO:0000313" key="6">
    <source>
        <dbReference type="Proteomes" id="UP000070401"/>
    </source>
</evidence>
<dbReference type="Proteomes" id="UP000070401">
    <property type="component" value="Unassembled WGS sequence"/>
</dbReference>
<evidence type="ECO:0000256" key="1">
    <source>
        <dbReference type="ARBA" id="ARBA00023015"/>
    </source>
</evidence>
<dbReference type="CDD" id="cd00093">
    <property type="entry name" value="HTH_XRE"/>
    <property type="match status" value="1"/>
</dbReference>
<keyword evidence="2" id="KW-0238">DNA-binding</keyword>
<dbReference type="PANTHER" id="PTHR46797:SF23">
    <property type="entry name" value="HTH-TYPE TRANSCRIPTIONAL REGULATOR SUTR"/>
    <property type="match status" value="1"/>
</dbReference>
<name>A0A133PB57_FUSNU</name>
<dbReference type="InterPro" id="IPR010982">
    <property type="entry name" value="Lambda_DNA-bd_dom_sf"/>
</dbReference>
<dbReference type="GO" id="GO:0005829">
    <property type="term" value="C:cytosol"/>
    <property type="evidence" value="ECO:0007669"/>
    <property type="project" value="TreeGrafter"/>
</dbReference>
<comment type="caution">
    <text evidence="5">The sequence shown here is derived from an EMBL/GenBank/DDBJ whole genome shotgun (WGS) entry which is preliminary data.</text>
</comment>
<dbReference type="STRING" id="1408287.GCA_000493815_01802"/>
<dbReference type="SUPFAM" id="SSF47413">
    <property type="entry name" value="lambda repressor-like DNA-binding domains"/>
    <property type="match status" value="1"/>
</dbReference>
<feature type="domain" description="HTH cro/C1-type" evidence="4">
    <location>
        <begin position="11"/>
        <end position="65"/>
    </location>
</feature>
<dbReference type="Gene3D" id="1.10.260.40">
    <property type="entry name" value="lambda repressor-like DNA-binding domains"/>
    <property type="match status" value="1"/>
</dbReference>
<dbReference type="GO" id="GO:0003677">
    <property type="term" value="F:DNA binding"/>
    <property type="evidence" value="ECO:0007669"/>
    <property type="project" value="UniProtKB-KW"/>
</dbReference>
<dbReference type="RefSeq" id="WP_060797870.1">
    <property type="nucleotide sequence ID" value="NZ_KQ956624.1"/>
</dbReference>
<proteinExistence type="predicted"/>
<gene>
    <name evidence="5" type="ORF">HMPREF3221_00269</name>
</gene>
<protein>
    <submittedName>
        <fullName evidence="5">Putative restriction-modification system control element Bcll</fullName>
    </submittedName>
</protein>
<organism evidence="5 6">
    <name type="scientific">Fusobacterium nucleatum</name>
    <dbReference type="NCBI Taxonomy" id="851"/>
    <lineage>
        <taxon>Bacteria</taxon>
        <taxon>Fusobacteriati</taxon>
        <taxon>Fusobacteriota</taxon>
        <taxon>Fusobacteriia</taxon>
        <taxon>Fusobacteriales</taxon>
        <taxon>Fusobacteriaceae</taxon>
        <taxon>Fusobacterium</taxon>
    </lineage>
</organism>
<dbReference type="EMBL" id="LRPY01000024">
    <property type="protein sequence ID" value="KXA25768.1"/>
    <property type="molecule type" value="Genomic_DNA"/>
</dbReference>